<dbReference type="GO" id="GO:0004674">
    <property type="term" value="F:protein serine/threonine kinase activity"/>
    <property type="evidence" value="ECO:0007669"/>
    <property type="project" value="TreeGrafter"/>
</dbReference>
<gene>
    <name evidence="4" type="ORF">RHSIM_Rhsim10G0205100</name>
</gene>
<reference evidence="4" key="1">
    <citation type="submission" date="2019-11" db="EMBL/GenBank/DDBJ databases">
        <authorList>
            <person name="Liu Y."/>
            <person name="Hou J."/>
            <person name="Li T.-Q."/>
            <person name="Guan C.-H."/>
            <person name="Wu X."/>
            <person name="Wu H.-Z."/>
            <person name="Ling F."/>
            <person name="Zhang R."/>
            <person name="Shi X.-G."/>
            <person name="Ren J.-P."/>
            <person name="Chen E.-F."/>
            <person name="Sun J.-M."/>
        </authorList>
    </citation>
    <scope>NUCLEOTIDE SEQUENCE</scope>
    <source>
        <strain evidence="4">Adult_tree_wgs_1</strain>
        <tissue evidence="4">Leaves</tissue>
    </source>
</reference>
<name>A0A834L9J0_RHOSS</name>
<dbReference type="OrthoDB" id="1716015at2759"/>
<feature type="region of interest" description="Disordered" evidence="2">
    <location>
        <begin position="1"/>
        <end position="22"/>
    </location>
</feature>
<dbReference type="PANTHER" id="PTHR44329:SF128">
    <property type="entry name" value="SERINE_THREONINE-PROTEIN KINASE STY46"/>
    <property type="match status" value="1"/>
</dbReference>
<dbReference type="InterPro" id="IPR006652">
    <property type="entry name" value="Kelch_1"/>
</dbReference>
<dbReference type="SUPFAM" id="SSF56112">
    <property type="entry name" value="Protein kinase-like (PK-like)"/>
    <property type="match status" value="1"/>
</dbReference>
<accession>A0A834L9J0</accession>
<proteinExistence type="predicted"/>
<evidence type="ECO:0000256" key="2">
    <source>
        <dbReference type="SAM" id="MobiDB-lite"/>
    </source>
</evidence>
<comment type="caution">
    <text evidence="4">The sequence shown here is derived from an EMBL/GenBank/DDBJ whole genome shotgun (WGS) entry which is preliminary data.</text>
</comment>
<evidence type="ECO:0000259" key="3">
    <source>
        <dbReference type="PROSITE" id="PS50011"/>
    </source>
</evidence>
<dbReference type="AlphaFoldDB" id="A0A834L9J0"/>
<dbReference type="Pfam" id="PF01344">
    <property type="entry name" value="Kelch_1"/>
    <property type="match status" value="1"/>
</dbReference>
<dbReference type="EMBL" id="WJXA01000010">
    <property type="protein sequence ID" value="KAF7129253.1"/>
    <property type="molecule type" value="Genomic_DNA"/>
</dbReference>
<keyword evidence="5" id="KW-1185">Reference proteome</keyword>
<dbReference type="InterPro" id="IPR051681">
    <property type="entry name" value="Ser/Thr_Kinases-Pseudokinases"/>
</dbReference>
<keyword evidence="1" id="KW-0175">Coiled coil</keyword>
<dbReference type="SUPFAM" id="SSF117281">
    <property type="entry name" value="Kelch motif"/>
    <property type="match status" value="1"/>
</dbReference>
<dbReference type="Pfam" id="PF07714">
    <property type="entry name" value="PK_Tyr_Ser-Thr"/>
    <property type="match status" value="1"/>
</dbReference>
<feature type="domain" description="Protein kinase" evidence="3">
    <location>
        <begin position="347"/>
        <end position="631"/>
    </location>
</feature>
<dbReference type="Gene3D" id="2.120.10.80">
    <property type="entry name" value="Kelch-type beta propeller"/>
    <property type="match status" value="1"/>
</dbReference>
<dbReference type="GO" id="GO:0005524">
    <property type="term" value="F:ATP binding"/>
    <property type="evidence" value="ECO:0007669"/>
    <property type="project" value="InterPro"/>
</dbReference>
<dbReference type="PANTHER" id="PTHR44329">
    <property type="entry name" value="SERINE/THREONINE-PROTEIN KINASE TNNI3K-RELATED"/>
    <property type="match status" value="1"/>
</dbReference>
<evidence type="ECO:0000313" key="5">
    <source>
        <dbReference type="Proteomes" id="UP000626092"/>
    </source>
</evidence>
<protein>
    <recommendedName>
        <fullName evidence="3">Protein kinase domain-containing protein</fullName>
    </recommendedName>
</protein>
<dbReference type="InterPro" id="IPR015915">
    <property type="entry name" value="Kelch-typ_b-propeller"/>
</dbReference>
<organism evidence="4 5">
    <name type="scientific">Rhododendron simsii</name>
    <name type="common">Sims's rhododendron</name>
    <dbReference type="NCBI Taxonomy" id="118357"/>
    <lineage>
        <taxon>Eukaryota</taxon>
        <taxon>Viridiplantae</taxon>
        <taxon>Streptophyta</taxon>
        <taxon>Embryophyta</taxon>
        <taxon>Tracheophyta</taxon>
        <taxon>Spermatophyta</taxon>
        <taxon>Magnoliopsida</taxon>
        <taxon>eudicotyledons</taxon>
        <taxon>Gunneridae</taxon>
        <taxon>Pentapetalae</taxon>
        <taxon>asterids</taxon>
        <taxon>Ericales</taxon>
        <taxon>Ericaceae</taxon>
        <taxon>Ericoideae</taxon>
        <taxon>Rhodoreae</taxon>
        <taxon>Rhododendron</taxon>
    </lineage>
</organism>
<evidence type="ECO:0000256" key="1">
    <source>
        <dbReference type="SAM" id="Coils"/>
    </source>
</evidence>
<dbReference type="InterPro" id="IPR001245">
    <property type="entry name" value="Ser-Thr/Tyr_kinase_cat_dom"/>
</dbReference>
<dbReference type="InterPro" id="IPR011009">
    <property type="entry name" value="Kinase-like_dom_sf"/>
</dbReference>
<sequence length="631" mass="73944">MKDAFHDNGDGDDEGEGGEKGYRILSSNLQEFEEEEMTIATEMREDMVDKQMGKMRDLREILKDRMEKQIREMKDTTEKHRREAIIEIIERDMRETDLIKDQMKEKREMRKKRMRETRERLIREKSTREKLLFELLTLWELWDEEEEMRELRETRSVWRMDIKEIVGIWMREMELRDMRKKRKMREMEKLKYPCLLGRGTEGEGPVLYLFNLDDDERNKEEDEDARMRVLTPASMLRPEYYYTSVVVATVVYVLGGVCQDVVFHNKVFFFDTNYPEKGWIKGPDMLNDRCKGKAVAVEGKIYVFGGNNKTERDSRPWAELLDPITNKWEPLPAPPEGSRIHTRDLLYTPVVYGGPGEGKKIFLSWCHHIYHVDAQTWERFHRPERLYPFSHNLTSNGNILYWTTDALFFSFNMKTKDIDCGLVEGYMLSKYREELLIPEPTLLHLGGDHFCFITLKDLPGGRTKVRCTKFRVSHQGGLKGSVVCCETYIIGHPLDMDYSYAFAFSSVKILFFSGQVVKVADFGVARVQTPPGVMTAETGTYRWMAPEVIEHKPYDHKSVVFSFGVVLWELLTGEVPYLYLTPLQAAFGVVQQGLRPTIPKNTNPKLVELLERCWQQNSILRPDFSEIIEML</sequence>
<dbReference type="Proteomes" id="UP000626092">
    <property type="component" value="Unassembled WGS sequence"/>
</dbReference>
<dbReference type="PROSITE" id="PS50011">
    <property type="entry name" value="PROTEIN_KINASE_DOM"/>
    <property type="match status" value="1"/>
</dbReference>
<dbReference type="InterPro" id="IPR000719">
    <property type="entry name" value="Prot_kinase_dom"/>
</dbReference>
<dbReference type="Gene3D" id="1.10.510.10">
    <property type="entry name" value="Transferase(Phosphotransferase) domain 1"/>
    <property type="match status" value="1"/>
</dbReference>
<evidence type="ECO:0000313" key="4">
    <source>
        <dbReference type="EMBL" id="KAF7129253.1"/>
    </source>
</evidence>
<feature type="coiled-coil region" evidence="1">
    <location>
        <begin position="59"/>
        <end position="124"/>
    </location>
</feature>